<protein>
    <recommendedName>
        <fullName evidence="1">Phospholipase C/D domain-containing protein</fullName>
    </recommendedName>
</protein>
<organism evidence="2 3">
    <name type="scientific">Roseburia hominis</name>
    <dbReference type="NCBI Taxonomy" id="301301"/>
    <lineage>
        <taxon>Bacteria</taxon>
        <taxon>Bacillati</taxon>
        <taxon>Bacillota</taxon>
        <taxon>Clostridia</taxon>
        <taxon>Lachnospirales</taxon>
        <taxon>Lachnospiraceae</taxon>
        <taxon>Roseburia</taxon>
    </lineage>
</organism>
<name>A0A395V8B2_9FIRM</name>
<dbReference type="GO" id="GO:0016788">
    <property type="term" value="F:hydrolase activity, acting on ester bonds"/>
    <property type="evidence" value="ECO:0007669"/>
    <property type="project" value="InterPro"/>
</dbReference>
<gene>
    <name evidence="2" type="ORF">DWX93_15210</name>
</gene>
<evidence type="ECO:0000313" key="3">
    <source>
        <dbReference type="Proteomes" id="UP000266172"/>
    </source>
</evidence>
<accession>A0A395V8B2</accession>
<dbReference type="EMBL" id="QRVL01000020">
    <property type="protein sequence ID" value="RGS36669.1"/>
    <property type="molecule type" value="Genomic_DNA"/>
</dbReference>
<reference evidence="2 3" key="1">
    <citation type="submission" date="2018-08" db="EMBL/GenBank/DDBJ databases">
        <title>A genome reference for cultivated species of the human gut microbiota.</title>
        <authorList>
            <person name="Zou Y."/>
            <person name="Xue W."/>
            <person name="Luo G."/>
        </authorList>
    </citation>
    <scope>NUCLEOTIDE SEQUENCE [LARGE SCALE GENOMIC DNA]</scope>
    <source>
        <strain evidence="2 3">AF22-12AC</strain>
    </source>
</reference>
<dbReference type="InterPro" id="IPR008947">
    <property type="entry name" value="PLipase_C/P1_nuclease_dom_sf"/>
</dbReference>
<sequence>MRKKSHISLARYMVENLKDEELKHHKFSFYLGSILPDIKPSFLYKRHEMDGTFPYVSRHIRRLSEGDALIRKKKGCKYYRDLGQISHYLADYFTFPHNTIYPGSLKDHCSYEEKLKRDLRSYLKSGEAARHHRLLQLKEEHEKLQNKKKAEPLIDAETICAFIQKSHDEYLAHKHGVEDDIEHIVEVNHKALDAMMKLLANKRAEWRIRHS</sequence>
<dbReference type="Pfam" id="PF00882">
    <property type="entry name" value="Zn_dep_PLPC"/>
    <property type="match status" value="1"/>
</dbReference>
<dbReference type="SUPFAM" id="SSF48537">
    <property type="entry name" value="Phospholipase C/P1 nuclease"/>
    <property type="match status" value="1"/>
</dbReference>
<dbReference type="AlphaFoldDB" id="A0A395V8B2"/>
<evidence type="ECO:0000313" key="2">
    <source>
        <dbReference type="EMBL" id="RGS36669.1"/>
    </source>
</evidence>
<feature type="domain" description="Phospholipase C/D" evidence="1">
    <location>
        <begin position="5"/>
        <end position="175"/>
    </location>
</feature>
<comment type="caution">
    <text evidence="2">The sequence shown here is derived from an EMBL/GenBank/DDBJ whole genome shotgun (WGS) entry which is preliminary data.</text>
</comment>
<dbReference type="InterPro" id="IPR029002">
    <property type="entry name" value="PLPC/GPLD1"/>
</dbReference>
<dbReference type="RefSeq" id="WP_118098369.1">
    <property type="nucleotide sequence ID" value="NZ_CATWOB010000039.1"/>
</dbReference>
<evidence type="ECO:0000259" key="1">
    <source>
        <dbReference type="Pfam" id="PF00882"/>
    </source>
</evidence>
<dbReference type="Proteomes" id="UP000266172">
    <property type="component" value="Unassembled WGS sequence"/>
</dbReference>
<proteinExistence type="predicted"/>